<dbReference type="SUPFAM" id="SSF50891">
    <property type="entry name" value="Cyclophilin-like"/>
    <property type="match status" value="1"/>
</dbReference>
<evidence type="ECO:0000313" key="6">
    <source>
        <dbReference type="Proteomes" id="UP000218767"/>
    </source>
</evidence>
<dbReference type="InterPro" id="IPR029000">
    <property type="entry name" value="Cyclophilin-like_dom_sf"/>
</dbReference>
<comment type="caution">
    <text evidence="5">The sequence shown here is derived from an EMBL/GenBank/DDBJ whole genome shotgun (WGS) entry which is preliminary data.</text>
</comment>
<keyword evidence="2 3" id="KW-0413">Isomerase</keyword>
<evidence type="ECO:0000256" key="1">
    <source>
        <dbReference type="ARBA" id="ARBA00023110"/>
    </source>
</evidence>
<dbReference type="PRINTS" id="PR00153">
    <property type="entry name" value="CSAPPISMRASE"/>
</dbReference>
<gene>
    <name evidence="5" type="ORF">COB20_03035</name>
</gene>
<feature type="signal peptide" evidence="3">
    <location>
        <begin position="1"/>
        <end position="22"/>
    </location>
</feature>
<comment type="function">
    <text evidence="3">PPIases accelerate the folding of proteins. It catalyzes the cis-trans isomerization of proline imidic peptide bonds in oligopeptides.</text>
</comment>
<dbReference type="GO" id="GO:0003755">
    <property type="term" value="F:peptidyl-prolyl cis-trans isomerase activity"/>
    <property type="evidence" value="ECO:0007669"/>
    <property type="project" value="UniProtKB-UniRule"/>
</dbReference>
<proteinExistence type="inferred from homology"/>
<evidence type="ECO:0000259" key="4">
    <source>
        <dbReference type="PROSITE" id="PS50072"/>
    </source>
</evidence>
<dbReference type="Proteomes" id="UP000218767">
    <property type="component" value="Unassembled WGS sequence"/>
</dbReference>
<organism evidence="5 6">
    <name type="scientific">SAR86 cluster bacterium</name>
    <dbReference type="NCBI Taxonomy" id="2030880"/>
    <lineage>
        <taxon>Bacteria</taxon>
        <taxon>Pseudomonadati</taxon>
        <taxon>Pseudomonadota</taxon>
        <taxon>Gammaproteobacteria</taxon>
        <taxon>SAR86 cluster</taxon>
    </lineage>
</organism>
<accession>A0A2A4XCJ3</accession>
<dbReference type="PANTHER" id="PTHR43246">
    <property type="entry name" value="PEPTIDYL-PROLYL CIS-TRANS ISOMERASE CYP38, CHLOROPLASTIC"/>
    <property type="match status" value="1"/>
</dbReference>
<dbReference type="Pfam" id="PF00160">
    <property type="entry name" value="Pro_isomerase"/>
    <property type="match status" value="1"/>
</dbReference>
<evidence type="ECO:0000313" key="5">
    <source>
        <dbReference type="EMBL" id="PCI80382.1"/>
    </source>
</evidence>
<keyword evidence="1 3" id="KW-0697">Rotamase</keyword>
<comment type="similarity">
    <text evidence="3">Belongs to the cyclophilin-type PPIase family.</text>
</comment>
<feature type="domain" description="PPIase cyclophilin-type" evidence="4">
    <location>
        <begin position="27"/>
        <end position="188"/>
    </location>
</feature>
<name>A0A2A4XCJ3_9GAMM</name>
<sequence length="189" mass="20724">MRKTLLSLLLTIPLLMSSLSMAQDNPIVVMETSKGTIKIELWADKAPISVENFLRYTDNDFFNGMVFHRVIPGFMVQGGGFDPDMVQKSTYDAIKNEASASVPNDRGTLAMARTNVVDSATAQFFVNLVDNDFLNHTDETARGFGYAVFGEVIEGMDVMDAIATVETGTTKGFQNVPTEPVIITSAKRQ</sequence>
<dbReference type="InterPro" id="IPR044665">
    <property type="entry name" value="E_coli_cyclophilin_A-like"/>
</dbReference>
<comment type="catalytic activity">
    <reaction evidence="3">
        <text>[protein]-peptidylproline (omega=180) = [protein]-peptidylproline (omega=0)</text>
        <dbReference type="Rhea" id="RHEA:16237"/>
        <dbReference type="Rhea" id="RHEA-COMP:10747"/>
        <dbReference type="Rhea" id="RHEA-COMP:10748"/>
        <dbReference type="ChEBI" id="CHEBI:83833"/>
        <dbReference type="ChEBI" id="CHEBI:83834"/>
        <dbReference type="EC" id="5.2.1.8"/>
    </reaction>
</comment>
<protein>
    <recommendedName>
        <fullName evidence="3">Peptidyl-prolyl cis-trans isomerase</fullName>
        <shortName evidence="3">PPIase</shortName>
        <ecNumber evidence="3">5.2.1.8</ecNumber>
    </recommendedName>
</protein>
<dbReference type="PROSITE" id="PS50072">
    <property type="entry name" value="CSA_PPIASE_2"/>
    <property type="match status" value="1"/>
</dbReference>
<dbReference type="Gene3D" id="2.40.100.10">
    <property type="entry name" value="Cyclophilin-like"/>
    <property type="match status" value="1"/>
</dbReference>
<feature type="chain" id="PRO_5011819767" description="Peptidyl-prolyl cis-trans isomerase" evidence="3">
    <location>
        <begin position="23"/>
        <end position="189"/>
    </location>
</feature>
<dbReference type="EMBL" id="NVUL01000010">
    <property type="protein sequence ID" value="PCI80382.1"/>
    <property type="molecule type" value="Genomic_DNA"/>
</dbReference>
<dbReference type="InterPro" id="IPR002130">
    <property type="entry name" value="Cyclophilin-type_PPIase_dom"/>
</dbReference>
<evidence type="ECO:0000256" key="2">
    <source>
        <dbReference type="ARBA" id="ARBA00023235"/>
    </source>
</evidence>
<evidence type="ECO:0000256" key="3">
    <source>
        <dbReference type="RuleBase" id="RU363019"/>
    </source>
</evidence>
<dbReference type="AlphaFoldDB" id="A0A2A4XCJ3"/>
<dbReference type="EC" id="5.2.1.8" evidence="3"/>
<keyword evidence="3" id="KW-0732">Signal</keyword>
<reference evidence="6" key="1">
    <citation type="submission" date="2017-08" db="EMBL/GenBank/DDBJ databases">
        <title>A dynamic microbial community with high functional redundancy inhabits the cold, oxic subseafloor aquifer.</title>
        <authorList>
            <person name="Tully B.J."/>
            <person name="Wheat C.G."/>
            <person name="Glazer B.T."/>
            <person name="Huber J.A."/>
        </authorList>
    </citation>
    <scope>NUCLEOTIDE SEQUENCE [LARGE SCALE GENOMIC DNA]</scope>
</reference>